<feature type="compositionally biased region" description="Low complexity" evidence="1">
    <location>
        <begin position="337"/>
        <end position="353"/>
    </location>
</feature>
<dbReference type="Gene3D" id="3.40.50.1110">
    <property type="entry name" value="SGNH hydrolase"/>
    <property type="match status" value="1"/>
</dbReference>
<feature type="transmembrane region" description="Helical" evidence="2">
    <location>
        <begin position="12"/>
        <end position="36"/>
    </location>
</feature>
<dbReference type="InterPro" id="IPR036514">
    <property type="entry name" value="SGNH_hydro_sf"/>
</dbReference>
<comment type="caution">
    <text evidence="4">The sequence shown here is derived from an EMBL/GenBank/DDBJ whole genome shotgun (WGS) entry which is preliminary data.</text>
</comment>
<evidence type="ECO:0000313" key="5">
    <source>
        <dbReference type="Proteomes" id="UP000319514"/>
    </source>
</evidence>
<feature type="domain" description="SGNH hydrolase-type esterase" evidence="3">
    <location>
        <begin position="73"/>
        <end position="252"/>
    </location>
</feature>
<evidence type="ECO:0000256" key="2">
    <source>
        <dbReference type="SAM" id="Phobius"/>
    </source>
</evidence>
<evidence type="ECO:0000256" key="1">
    <source>
        <dbReference type="SAM" id="MobiDB-lite"/>
    </source>
</evidence>
<dbReference type="GO" id="GO:0004622">
    <property type="term" value="F:phosphatidylcholine lysophospholipase activity"/>
    <property type="evidence" value="ECO:0007669"/>
    <property type="project" value="TreeGrafter"/>
</dbReference>
<evidence type="ECO:0000259" key="3">
    <source>
        <dbReference type="Pfam" id="PF13472"/>
    </source>
</evidence>
<dbReference type="RefSeq" id="WP_141787156.1">
    <property type="nucleotide sequence ID" value="NZ_VFOQ01000001.1"/>
</dbReference>
<dbReference type="CDD" id="cd01836">
    <property type="entry name" value="FeeA_FeeB_like"/>
    <property type="match status" value="1"/>
</dbReference>
<proteinExistence type="predicted"/>
<keyword evidence="2" id="KW-1133">Transmembrane helix</keyword>
<dbReference type="PANTHER" id="PTHR30383:SF5">
    <property type="entry name" value="SGNH HYDROLASE-TYPE ESTERASE DOMAIN-CONTAINING PROTEIN"/>
    <property type="match status" value="1"/>
</dbReference>
<dbReference type="PANTHER" id="PTHR30383">
    <property type="entry name" value="THIOESTERASE 1/PROTEASE 1/LYSOPHOSPHOLIPASE L1"/>
    <property type="match status" value="1"/>
</dbReference>
<name>A0A542ZFH3_9MICO</name>
<organism evidence="4 5">
    <name type="scientific">Oryzihumus leptocrescens</name>
    <dbReference type="NCBI Taxonomy" id="297536"/>
    <lineage>
        <taxon>Bacteria</taxon>
        <taxon>Bacillati</taxon>
        <taxon>Actinomycetota</taxon>
        <taxon>Actinomycetes</taxon>
        <taxon>Micrococcales</taxon>
        <taxon>Intrasporangiaceae</taxon>
        <taxon>Oryzihumus</taxon>
    </lineage>
</organism>
<keyword evidence="5" id="KW-1185">Reference proteome</keyword>
<feature type="region of interest" description="Disordered" evidence="1">
    <location>
        <begin position="325"/>
        <end position="396"/>
    </location>
</feature>
<accession>A0A542ZFH3</accession>
<keyword evidence="2" id="KW-0812">Transmembrane</keyword>
<keyword evidence="2" id="KW-0472">Membrane</keyword>
<protein>
    <submittedName>
        <fullName evidence="4">Lysophospholipase L1-like esterase</fullName>
    </submittedName>
</protein>
<evidence type="ECO:0000313" key="4">
    <source>
        <dbReference type="EMBL" id="TQL59092.1"/>
    </source>
</evidence>
<dbReference type="SUPFAM" id="SSF52266">
    <property type="entry name" value="SGNH hydrolase"/>
    <property type="match status" value="1"/>
</dbReference>
<dbReference type="Proteomes" id="UP000319514">
    <property type="component" value="Unassembled WGS sequence"/>
</dbReference>
<reference evidence="4 5" key="1">
    <citation type="submission" date="2019-06" db="EMBL/GenBank/DDBJ databases">
        <title>Sequencing the genomes of 1000 actinobacteria strains.</title>
        <authorList>
            <person name="Klenk H.-P."/>
        </authorList>
    </citation>
    <scope>NUCLEOTIDE SEQUENCE [LARGE SCALE GENOMIC DNA]</scope>
    <source>
        <strain evidence="4 5">DSM 18082</strain>
    </source>
</reference>
<dbReference type="EMBL" id="VFOQ01000001">
    <property type="protein sequence ID" value="TQL59092.1"/>
    <property type="molecule type" value="Genomic_DNA"/>
</dbReference>
<dbReference type="AlphaFoldDB" id="A0A542ZFH3"/>
<sequence>MGRARRARRIAATAAYGGGVGAAGIGALGLIGFAVLKLEAQLARRVVGQPFDGSPDDNAVYGAGLGEPVQLVVLGDSSAAGMGADSAHQTVGAIVANGVSAFMGRPVRLTNVAVVGAESSGLEVQLANALEEVPHPDIALIMIGANDVTHRIDKAVAVRHLEETVRSLRAAGAEVVVGTCPDLGTIEPVAQPLRLLARRWSRDLAAAQTVAVVEAGGRTVSLGDLLGPEFAERPHELFSADRFHPSPAGYARAAAALLPSVCAALGLWGAADDHRVPDARRGEGVSPVAVAAVQAVRDPGTEVSATAVEGESRGPRGRWAVLLRRRRTPVSDRSELDGQTADTGADGSTGTGAVNPTDGAAAAVAAASQPDGMPTMVDGDGGPGDQGHTPEGSAPA</sequence>
<dbReference type="InterPro" id="IPR013830">
    <property type="entry name" value="SGNH_hydro"/>
</dbReference>
<gene>
    <name evidence="4" type="ORF">FB474_0439</name>
</gene>
<dbReference type="InterPro" id="IPR051532">
    <property type="entry name" value="Ester_Hydrolysis_Enzymes"/>
</dbReference>
<dbReference type="Pfam" id="PF13472">
    <property type="entry name" value="Lipase_GDSL_2"/>
    <property type="match status" value="1"/>
</dbReference>
<dbReference type="OrthoDB" id="9804395at2"/>